<dbReference type="PRINTS" id="PR00132">
    <property type="entry name" value="GLHYDRLASE2"/>
</dbReference>
<dbReference type="Pfam" id="PF02929">
    <property type="entry name" value="Bgal_small_N"/>
    <property type="match status" value="1"/>
</dbReference>
<dbReference type="GO" id="GO:0005990">
    <property type="term" value="P:lactose catabolic process"/>
    <property type="evidence" value="ECO:0007669"/>
    <property type="project" value="TreeGrafter"/>
</dbReference>
<dbReference type="InterPro" id="IPR050347">
    <property type="entry name" value="Bact_Beta-galactosidase"/>
</dbReference>
<dbReference type="SUPFAM" id="SSF74650">
    <property type="entry name" value="Galactose mutarotase-like"/>
    <property type="match status" value="1"/>
</dbReference>
<dbReference type="InterPro" id="IPR013783">
    <property type="entry name" value="Ig-like_fold"/>
</dbReference>
<dbReference type="InterPro" id="IPR011013">
    <property type="entry name" value="Gal_mutarotase_sf_dom"/>
</dbReference>
<evidence type="ECO:0000256" key="8">
    <source>
        <dbReference type="RuleBase" id="RU361154"/>
    </source>
</evidence>
<dbReference type="InterPro" id="IPR036156">
    <property type="entry name" value="Beta-gal/glucu_dom_sf"/>
</dbReference>
<comment type="similarity">
    <text evidence="2 8">Belongs to the glycosyl hydrolase 2 family.</text>
</comment>
<dbReference type="InterPro" id="IPR008979">
    <property type="entry name" value="Galactose-bd-like_sf"/>
</dbReference>
<gene>
    <name evidence="10" type="primary">lacZ_2</name>
    <name evidence="10" type="ORF">SH1V18_46320</name>
</gene>
<dbReference type="SUPFAM" id="SSF49785">
    <property type="entry name" value="Galactose-binding domain-like"/>
    <property type="match status" value="1"/>
</dbReference>
<accession>A0A9W5YDW3</accession>
<dbReference type="InterPro" id="IPR004199">
    <property type="entry name" value="B-gal_small/dom_5"/>
</dbReference>
<dbReference type="Pfam" id="PF02837">
    <property type="entry name" value="Glyco_hydro_2_N"/>
    <property type="match status" value="1"/>
</dbReference>
<dbReference type="GO" id="GO:0004565">
    <property type="term" value="F:beta-galactosidase activity"/>
    <property type="evidence" value="ECO:0007669"/>
    <property type="project" value="UniProtKB-EC"/>
</dbReference>
<dbReference type="GO" id="GO:0030246">
    <property type="term" value="F:carbohydrate binding"/>
    <property type="evidence" value="ECO:0007669"/>
    <property type="project" value="InterPro"/>
</dbReference>
<dbReference type="RefSeq" id="WP_281819578.1">
    <property type="nucleotide sequence ID" value="NZ_BRLB01000027.1"/>
</dbReference>
<dbReference type="SUPFAM" id="SSF51445">
    <property type="entry name" value="(Trans)glycosidases"/>
    <property type="match status" value="1"/>
</dbReference>
<evidence type="ECO:0000256" key="2">
    <source>
        <dbReference type="ARBA" id="ARBA00007401"/>
    </source>
</evidence>
<dbReference type="Pfam" id="PF02836">
    <property type="entry name" value="Glyco_hydro_2_C"/>
    <property type="match status" value="1"/>
</dbReference>
<dbReference type="Pfam" id="PF00703">
    <property type="entry name" value="Glyco_hydro_2"/>
    <property type="match status" value="1"/>
</dbReference>
<dbReference type="SUPFAM" id="SSF49303">
    <property type="entry name" value="beta-Galactosidase/glucuronidase domain"/>
    <property type="match status" value="2"/>
</dbReference>
<evidence type="ECO:0000256" key="6">
    <source>
        <dbReference type="ARBA" id="ARBA00023295"/>
    </source>
</evidence>
<feature type="domain" description="Beta galactosidase small chain/" evidence="9">
    <location>
        <begin position="752"/>
        <end position="1030"/>
    </location>
</feature>
<keyword evidence="11" id="KW-1185">Reference proteome</keyword>
<dbReference type="PROSITE" id="PS00608">
    <property type="entry name" value="GLYCOSYL_HYDROL_F2_2"/>
    <property type="match status" value="1"/>
</dbReference>
<keyword evidence="5 8" id="KW-0378">Hydrolase</keyword>
<evidence type="ECO:0000256" key="7">
    <source>
        <dbReference type="ARBA" id="ARBA00032230"/>
    </source>
</evidence>
<dbReference type="AlphaFoldDB" id="A0A9W5YDW3"/>
<dbReference type="InterPro" id="IPR032312">
    <property type="entry name" value="LacZ_4"/>
</dbReference>
<dbReference type="SMART" id="SM01038">
    <property type="entry name" value="Bgal_small_N"/>
    <property type="match status" value="1"/>
</dbReference>
<dbReference type="Gene3D" id="3.20.20.80">
    <property type="entry name" value="Glycosidases"/>
    <property type="match status" value="1"/>
</dbReference>
<sequence>MKIQNNDVEWNNVNVYGINKEPPHIMTFPYDDVNQVINGQQSKWVESLNGLWHFKWYAKPDDREIRFYESNYDVKEWDKINVPSNWQIKGYGKPIYLNIKYPKSIDTKVIPNINPHNNETGQYKKNFIVSNEWFNRNIYIVFSGVNSAFYLWINGKRVGYSQGTMTPAEFNITSFVKKGKNEVAVEVYRWCDGSYLEDQDMWRLSGIFRDVYLIAKPKQQIEDFYVYCDLDDNYEDAILYTSIKLMNDNSRMKVQMRVIDDSNKVTFIGKKTIDKNIIHLKQDIINPHKWTSETPYLYKIIISLIDENNQIIDVRYCNFGFRKIEIKNAKLLINGNPIMIKGVNRHEFDPDNGHSVPYSRTEEDIMILKANNINAIRTSHYPNNSWLYDLCDKYGIYVMDECNLETHGIRNKVPNNKKEWENPCVDRMQRMVERDKNHPSIIFWSLGNEAGSGNVFLKMKEAARKIDKTRPIHYEGDYKLAYTDVFSMMYGTVKQVHKIGNNKSVLVGLGENTGLLGQRITPKMYEDKPFILCEYAHCMGNSLGNFNDYMKAFEKYDRCIGGFIWDYADQSIRRKSKDGKDIWTYGGDFGDNPNDYNFCFNGIVAADRTPHPALHEVKKVYQNIDVRDSNVSQGLINVKNKYSFIDLSFVKLIWEVIENGYVVLNGEVNVDDVKPQQTKQIKLNYINYSFKKDKEYFLNVKFALKNNTDWLNEGDVVACSQLRFNNITLIKPCNINFQDKDMNIKNTNRYIDIYNDLFFVAINKKSGGIHSLKYNDKELLHKELVPNFWRAPIDNDRYYTVTDIFPFAKGINIGHMWKKATNTVKVKDIVVNDKANGCVEITVESKVINTRNGLTTVYSIYPNGAIKIENYIIPLRNMIRFGMQMEVLREYNTMTWYGRGFHESYVDRKESALVGIYKGACEDLVHSYLMPQENGNRTDVRWAKITNKDNEGIKIVDITGEFINVSMWPYTMDDLENTTHSHLLPRREFNTVNVDYGQRGVGGDMPAIACLKKPYKLLKYKKYYYGFIIYPTK</sequence>
<dbReference type="InterPro" id="IPR023230">
    <property type="entry name" value="Glyco_hydro_2_CS"/>
</dbReference>
<dbReference type="InterPro" id="IPR017853">
    <property type="entry name" value="GH"/>
</dbReference>
<evidence type="ECO:0000256" key="4">
    <source>
        <dbReference type="ARBA" id="ARBA00013303"/>
    </source>
</evidence>
<comment type="caution">
    <text evidence="10">The sequence shown here is derived from an EMBL/GenBank/DDBJ whole genome shotgun (WGS) entry which is preliminary data.</text>
</comment>
<dbReference type="InterPro" id="IPR006101">
    <property type="entry name" value="Glyco_hydro_2"/>
</dbReference>
<dbReference type="InterPro" id="IPR006103">
    <property type="entry name" value="Glyco_hydro_2_cat"/>
</dbReference>
<evidence type="ECO:0000256" key="1">
    <source>
        <dbReference type="ARBA" id="ARBA00001412"/>
    </source>
</evidence>
<dbReference type="Gene3D" id="2.70.98.10">
    <property type="match status" value="1"/>
</dbReference>
<dbReference type="Gene3D" id="2.60.40.10">
    <property type="entry name" value="Immunoglobulins"/>
    <property type="match status" value="2"/>
</dbReference>
<organism evidence="10 11">
    <name type="scientific">Vallitalea longa</name>
    <dbReference type="NCBI Taxonomy" id="2936439"/>
    <lineage>
        <taxon>Bacteria</taxon>
        <taxon>Bacillati</taxon>
        <taxon>Bacillota</taxon>
        <taxon>Clostridia</taxon>
        <taxon>Lachnospirales</taxon>
        <taxon>Vallitaleaceae</taxon>
        <taxon>Vallitalea</taxon>
    </lineage>
</organism>
<evidence type="ECO:0000313" key="11">
    <source>
        <dbReference type="Proteomes" id="UP001144256"/>
    </source>
</evidence>
<proteinExistence type="inferred from homology"/>
<dbReference type="InterPro" id="IPR023232">
    <property type="entry name" value="Glyco_hydro_2_AS"/>
</dbReference>
<dbReference type="InterPro" id="IPR014718">
    <property type="entry name" value="GH-type_carb-bd"/>
</dbReference>
<comment type="catalytic activity">
    <reaction evidence="1 8">
        <text>Hydrolysis of terminal non-reducing beta-D-galactose residues in beta-D-galactosides.</text>
        <dbReference type="EC" id="3.2.1.23"/>
    </reaction>
</comment>
<protein>
    <recommendedName>
        <fullName evidence="4 8">Beta-galactosidase</fullName>
        <ecNumber evidence="3 8">3.2.1.23</ecNumber>
    </recommendedName>
    <alternativeName>
        <fullName evidence="7 8">Lactase</fullName>
    </alternativeName>
</protein>
<reference evidence="10" key="1">
    <citation type="submission" date="2022-06" db="EMBL/GenBank/DDBJ databases">
        <title>Vallitalea longa sp. nov., an anaerobic bacterium isolated from marine sediment.</title>
        <authorList>
            <person name="Hirano S."/>
            <person name="Terahara T."/>
            <person name="Mori K."/>
            <person name="Hamada M."/>
            <person name="Matsumoto R."/>
            <person name="Kobayashi T."/>
        </authorList>
    </citation>
    <scope>NUCLEOTIDE SEQUENCE</scope>
    <source>
        <strain evidence="10">SH18-1</strain>
    </source>
</reference>
<dbReference type="Gene3D" id="2.60.120.260">
    <property type="entry name" value="Galactose-binding domain-like"/>
    <property type="match status" value="1"/>
</dbReference>
<dbReference type="GO" id="GO:0009341">
    <property type="term" value="C:beta-galactosidase complex"/>
    <property type="evidence" value="ECO:0007669"/>
    <property type="project" value="InterPro"/>
</dbReference>
<evidence type="ECO:0000259" key="9">
    <source>
        <dbReference type="SMART" id="SM01038"/>
    </source>
</evidence>
<evidence type="ECO:0000256" key="3">
    <source>
        <dbReference type="ARBA" id="ARBA00012756"/>
    </source>
</evidence>
<dbReference type="Proteomes" id="UP001144256">
    <property type="component" value="Unassembled WGS sequence"/>
</dbReference>
<dbReference type="PROSITE" id="PS00719">
    <property type="entry name" value="GLYCOSYL_HYDROL_F2_1"/>
    <property type="match status" value="1"/>
</dbReference>
<dbReference type="EMBL" id="BRLB01000027">
    <property type="protein sequence ID" value="GKX32152.1"/>
    <property type="molecule type" value="Genomic_DNA"/>
</dbReference>
<evidence type="ECO:0000256" key="5">
    <source>
        <dbReference type="ARBA" id="ARBA00022801"/>
    </source>
</evidence>
<dbReference type="EC" id="3.2.1.23" evidence="3 8"/>
<keyword evidence="6 8" id="KW-0326">Glycosidase</keyword>
<name>A0A9W5YDW3_9FIRM</name>
<dbReference type="PANTHER" id="PTHR46323">
    <property type="entry name" value="BETA-GALACTOSIDASE"/>
    <property type="match status" value="1"/>
</dbReference>
<dbReference type="PANTHER" id="PTHR46323:SF2">
    <property type="entry name" value="BETA-GALACTOSIDASE"/>
    <property type="match status" value="1"/>
</dbReference>
<dbReference type="InterPro" id="IPR006102">
    <property type="entry name" value="Ig-like_GH2"/>
</dbReference>
<evidence type="ECO:0000313" key="10">
    <source>
        <dbReference type="EMBL" id="GKX32152.1"/>
    </source>
</evidence>
<dbReference type="Pfam" id="PF16353">
    <property type="entry name" value="LacZ_4"/>
    <property type="match status" value="1"/>
</dbReference>
<dbReference type="InterPro" id="IPR006104">
    <property type="entry name" value="Glyco_hydro_2_N"/>
</dbReference>